<sequence length="84" mass="9358">MDFINYNSALELTPDDEPSSDAKDIEYITHDYGSIETLIDFGTVADSEVINIEDVVNALTTRLKVVPISNDKKDEEIQCQSYAA</sequence>
<organism evidence="1 2">
    <name type="scientific">Rhizopus oryzae</name>
    <name type="common">Mucormycosis agent</name>
    <name type="synonym">Rhizopus arrhizus var. delemar</name>
    <dbReference type="NCBI Taxonomy" id="64495"/>
    <lineage>
        <taxon>Eukaryota</taxon>
        <taxon>Fungi</taxon>
        <taxon>Fungi incertae sedis</taxon>
        <taxon>Mucoromycota</taxon>
        <taxon>Mucoromycotina</taxon>
        <taxon>Mucoromycetes</taxon>
        <taxon>Mucorales</taxon>
        <taxon>Mucorineae</taxon>
        <taxon>Rhizopodaceae</taxon>
        <taxon>Rhizopus</taxon>
    </lineage>
</organism>
<gene>
    <name evidence="1" type="ORF">G6F64_006856</name>
</gene>
<accession>A0A9P7BRS4</accession>
<dbReference type="Proteomes" id="UP000716291">
    <property type="component" value="Unassembled WGS sequence"/>
</dbReference>
<dbReference type="EMBL" id="JAANQT010000955">
    <property type="protein sequence ID" value="KAG1307392.1"/>
    <property type="molecule type" value="Genomic_DNA"/>
</dbReference>
<reference evidence="1" key="1">
    <citation type="journal article" date="2020" name="Microb. Genom.">
        <title>Genetic diversity of clinical and environmental Mucorales isolates obtained from an investigation of mucormycosis cases among solid organ transplant recipients.</title>
        <authorList>
            <person name="Nguyen M.H."/>
            <person name="Kaul D."/>
            <person name="Muto C."/>
            <person name="Cheng S.J."/>
            <person name="Richter R.A."/>
            <person name="Bruno V.M."/>
            <person name="Liu G."/>
            <person name="Beyhan S."/>
            <person name="Sundermann A.J."/>
            <person name="Mounaud S."/>
            <person name="Pasculle A.W."/>
            <person name="Nierman W.C."/>
            <person name="Driscoll E."/>
            <person name="Cumbie R."/>
            <person name="Clancy C.J."/>
            <person name="Dupont C.L."/>
        </authorList>
    </citation>
    <scope>NUCLEOTIDE SEQUENCE</scope>
    <source>
        <strain evidence="1">GL11</strain>
    </source>
</reference>
<evidence type="ECO:0000313" key="1">
    <source>
        <dbReference type="EMBL" id="KAG1307392.1"/>
    </source>
</evidence>
<dbReference type="AlphaFoldDB" id="A0A9P7BRS4"/>
<evidence type="ECO:0000313" key="2">
    <source>
        <dbReference type="Proteomes" id="UP000716291"/>
    </source>
</evidence>
<keyword evidence="2" id="KW-1185">Reference proteome</keyword>
<proteinExistence type="predicted"/>
<comment type="caution">
    <text evidence="1">The sequence shown here is derived from an EMBL/GenBank/DDBJ whole genome shotgun (WGS) entry which is preliminary data.</text>
</comment>
<name>A0A9P7BRS4_RHIOR</name>
<dbReference type="OrthoDB" id="2211258at2759"/>
<protein>
    <submittedName>
        <fullName evidence="1">Uncharacterized protein</fullName>
    </submittedName>
</protein>